<feature type="compositionally biased region" description="Basic and acidic residues" evidence="1">
    <location>
        <begin position="56"/>
        <end position="78"/>
    </location>
</feature>
<dbReference type="InterPro" id="IPR036390">
    <property type="entry name" value="WH_DNA-bd_sf"/>
</dbReference>
<evidence type="ECO:0000313" key="2">
    <source>
        <dbReference type="EMBL" id="OWQ88768.1"/>
    </source>
</evidence>
<reference evidence="2 3" key="1">
    <citation type="journal article" date="2008" name="Int. J. Syst. Evol. Microbiol.">
        <title>Description of Roseateles aquatilis sp. nov. and Roseateles terrae sp. nov., in the class Betaproteobacteria, and emended description of the genus Roseateles.</title>
        <authorList>
            <person name="Gomila M."/>
            <person name="Bowien B."/>
            <person name="Falsen E."/>
            <person name="Moore E.R."/>
            <person name="Lalucat J."/>
        </authorList>
    </citation>
    <scope>NUCLEOTIDE SEQUENCE [LARGE SCALE GENOMIC DNA]</scope>
    <source>
        <strain evidence="2 3">CCUG 48205</strain>
    </source>
</reference>
<dbReference type="Gene3D" id="1.10.10.10">
    <property type="entry name" value="Winged helix-like DNA-binding domain superfamily/Winged helix DNA-binding domain"/>
    <property type="match status" value="1"/>
</dbReference>
<dbReference type="EMBL" id="NIOF01000006">
    <property type="protein sequence ID" value="OWQ88768.1"/>
    <property type="molecule type" value="Genomic_DNA"/>
</dbReference>
<comment type="caution">
    <text evidence="2">The sequence shown here is derived from an EMBL/GenBank/DDBJ whole genome shotgun (WGS) entry which is preliminary data.</text>
</comment>
<name>A0A246J967_9BURK</name>
<accession>A0A246J967</accession>
<sequence>MSLGNEDRLLFELKSRGPQPAAALAAAMAITPMGAHKLLARLAEQGLVEAEDEDRDPLADRADDRADGRPAGRGDAARGTDAPRVGRPRKLWALTAAGHGRFPDRHADLTVQLIQQARAVFGEAGLDQLIGARERDSEQRYRAALSRCRTTGDAVRELARLRAEEGYMARAERAGRDWLLIEDHCPICAAAQSCQGFCRSELALFQRCLGPGLAVERTEHLLAGARRCAYRIRSVKDEGAAAD</sequence>
<dbReference type="AlphaFoldDB" id="A0A246J967"/>
<keyword evidence="3" id="KW-1185">Reference proteome</keyword>
<feature type="region of interest" description="Disordered" evidence="1">
    <location>
        <begin position="49"/>
        <end position="84"/>
    </location>
</feature>
<dbReference type="OrthoDB" id="155998at2"/>
<gene>
    <name evidence="2" type="ORF">CDN99_14910</name>
</gene>
<dbReference type="InterPro" id="IPR036388">
    <property type="entry name" value="WH-like_DNA-bd_sf"/>
</dbReference>
<evidence type="ECO:0000313" key="3">
    <source>
        <dbReference type="Proteomes" id="UP000197468"/>
    </source>
</evidence>
<evidence type="ECO:0000256" key="1">
    <source>
        <dbReference type="SAM" id="MobiDB-lite"/>
    </source>
</evidence>
<protein>
    <submittedName>
        <fullName evidence="2">Uncharacterized protein</fullName>
    </submittedName>
</protein>
<dbReference type="RefSeq" id="WP_088385654.1">
    <property type="nucleotide sequence ID" value="NZ_NIOF01000006.1"/>
</dbReference>
<organism evidence="2 3">
    <name type="scientific">Roseateles aquatilis</name>
    <dbReference type="NCBI Taxonomy" id="431061"/>
    <lineage>
        <taxon>Bacteria</taxon>
        <taxon>Pseudomonadati</taxon>
        <taxon>Pseudomonadota</taxon>
        <taxon>Betaproteobacteria</taxon>
        <taxon>Burkholderiales</taxon>
        <taxon>Sphaerotilaceae</taxon>
        <taxon>Roseateles</taxon>
    </lineage>
</organism>
<dbReference type="SUPFAM" id="SSF46785">
    <property type="entry name" value="Winged helix' DNA-binding domain"/>
    <property type="match status" value="2"/>
</dbReference>
<dbReference type="Proteomes" id="UP000197468">
    <property type="component" value="Unassembled WGS sequence"/>
</dbReference>
<proteinExistence type="predicted"/>